<reference evidence="9 10" key="1">
    <citation type="journal article" date="2016" name="Mol. Biol. Evol.">
        <title>Comparative Genomics of Early-Diverging Mushroom-Forming Fungi Provides Insights into the Origins of Lignocellulose Decay Capabilities.</title>
        <authorList>
            <person name="Nagy L.G."/>
            <person name="Riley R."/>
            <person name="Tritt A."/>
            <person name="Adam C."/>
            <person name="Daum C."/>
            <person name="Floudas D."/>
            <person name="Sun H."/>
            <person name="Yadav J.S."/>
            <person name="Pangilinan J."/>
            <person name="Larsson K.H."/>
            <person name="Matsuura K."/>
            <person name="Barry K."/>
            <person name="Labutti K."/>
            <person name="Kuo R."/>
            <person name="Ohm R.A."/>
            <person name="Bhattacharya S.S."/>
            <person name="Shirouzu T."/>
            <person name="Yoshinaga Y."/>
            <person name="Martin F.M."/>
            <person name="Grigoriev I.V."/>
            <person name="Hibbett D.S."/>
        </authorList>
    </citation>
    <scope>NUCLEOTIDE SEQUENCE [LARGE SCALE GENOMIC DNA]</scope>
    <source>
        <strain evidence="9 10">HHB10207 ss-3</strain>
    </source>
</reference>
<evidence type="ECO:0000256" key="1">
    <source>
        <dbReference type="ARBA" id="ARBA00006259"/>
    </source>
</evidence>
<dbReference type="STRING" id="1314776.A0A166EV15"/>
<dbReference type="InterPro" id="IPR045326">
    <property type="entry name" value="ATG17-like_dom"/>
</dbReference>
<evidence type="ECO:0000313" key="9">
    <source>
        <dbReference type="EMBL" id="KZT39976.1"/>
    </source>
</evidence>
<dbReference type="PANTHER" id="PTHR28005">
    <property type="entry name" value="AUTOPHAGY-RELATED PROTEIN 17"/>
    <property type="match status" value="1"/>
</dbReference>
<name>A0A166EV15_9AGAM</name>
<dbReference type="GO" id="GO:0030295">
    <property type="term" value="F:protein kinase activator activity"/>
    <property type="evidence" value="ECO:0007669"/>
    <property type="project" value="TreeGrafter"/>
</dbReference>
<dbReference type="GO" id="GO:0000045">
    <property type="term" value="P:autophagosome assembly"/>
    <property type="evidence" value="ECO:0007669"/>
    <property type="project" value="TreeGrafter"/>
</dbReference>
<dbReference type="GO" id="GO:1990316">
    <property type="term" value="C:Atg1/ULK1 kinase complex"/>
    <property type="evidence" value="ECO:0007669"/>
    <property type="project" value="TreeGrafter"/>
</dbReference>
<evidence type="ECO:0000259" key="8">
    <source>
        <dbReference type="Pfam" id="PF04108"/>
    </source>
</evidence>
<keyword evidence="10" id="KW-1185">Reference proteome</keyword>
<dbReference type="AlphaFoldDB" id="A0A166EV15"/>
<proteinExistence type="inferred from homology"/>
<accession>A0A166EV15</accession>
<feature type="region of interest" description="Disordered" evidence="7">
    <location>
        <begin position="123"/>
        <end position="144"/>
    </location>
</feature>
<dbReference type="Pfam" id="PF04108">
    <property type="entry name" value="ATG17_like"/>
    <property type="match status" value="1"/>
</dbReference>
<keyword evidence="3 6" id="KW-0963">Cytoplasm</keyword>
<keyword evidence="5" id="KW-0472">Membrane</keyword>
<dbReference type="GO" id="GO:0034727">
    <property type="term" value="P:piecemeal microautophagy of the nucleus"/>
    <property type="evidence" value="ECO:0007669"/>
    <property type="project" value="TreeGrafter"/>
</dbReference>
<dbReference type="Proteomes" id="UP000076798">
    <property type="component" value="Unassembled WGS sequence"/>
</dbReference>
<evidence type="ECO:0000256" key="5">
    <source>
        <dbReference type="ARBA" id="ARBA00023136"/>
    </source>
</evidence>
<dbReference type="InterPro" id="IPR007240">
    <property type="entry name" value="Atg17"/>
</dbReference>
<dbReference type="PANTHER" id="PTHR28005:SF1">
    <property type="entry name" value="AUTOPHAGY-RELATED PROTEIN 17"/>
    <property type="match status" value="1"/>
</dbReference>
<sequence length="471" mass="52996">MVSLVSQSKKALQRGQQLCSVTSDLSQQSSQIALDVLNLDSRVRWITEGVIEQLKLAANIAKGLEAHQNQLALQRAEWETSRTEQSNALDMILDGLSEEHIPPEFYQPALEGAHAIFGFINDKGEPEPVEEEPDEDDHHWSHRSLNGLQNGVLSKKKQRRKWKTLRDFIDEKGIEETYESIEETCSSMDDILATSAEYSTALLQQITSVKGSLPSLSDPIVVAPILGDQDGMVHEMAAHLEALATHYSQVESALTTDDDGEELSEEDIEVLISDTQKLPSVVEEMEGCVSTVRALHERLKHLKTTLLELLANQEAVLGTLEELGDNMTAMLDEQAQLEGSLEPLKEELEMHLETLSTLRTTYQDYQSSYHHLILELERRRTWSREIAAEVERMREILMNYLTEEIRQRDIFTSLHGNSLPHDLCLSIGNLPTQYDVIATLQEAGSTRLQVEPEDIPPIPEDIVEEVGSMRT</sequence>
<feature type="domain" description="Autophagy protein ATG17-like" evidence="8">
    <location>
        <begin position="12"/>
        <end position="418"/>
    </location>
</feature>
<dbReference type="GO" id="GO:0034045">
    <property type="term" value="C:phagophore assembly site membrane"/>
    <property type="evidence" value="ECO:0007669"/>
    <property type="project" value="UniProtKB-SubCell"/>
</dbReference>
<evidence type="ECO:0000256" key="4">
    <source>
        <dbReference type="ARBA" id="ARBA00023006"/>
    </source>
</evidence>
<dbReference type="EMBL" id="KV428038">
    <property type="protein sequence ID" value="KZT39976.1"/>
    <property type="molecule type" value="Genomic_DNA"/>
</dbReference>
<evidence type="ECO:0000256" key="2">
    <source>
        <dbReference type="ARBA" id="ARBA00013806"/>
    </source>
</evidence>
<evidence type="ECO:0000256" key="3">
    <source>
        <dbReference type="ARBA" id="ARBA00022490"/>
    </source>
</evidence>
<dbReference type="GO" id="GO:0000422">
    <property type="term" value="P:autophagy of mitochondrion"/>
    <property type="evidence" value="ECO:0007669"/>
    <property type="project" value="TreeGrafter"/>
</dbReference>
<comment type="similarity">
    <text evidence="1 6">Belongs to the ATG17 family.</text>
</comment>
<dbReference type="GO" id="GO:0060090">
    <property type="term" value="F:molecular adaptor activity"/>
    <property type="evidence" value="ECO:0007669"/>
    <property type="project" value="TreeGrafter"/>
</dbReference>
<evidence type="ECO:0000313" key="10">
    <source>
        <dbReference type="Proteomes" id="UP000076798"/>
    </source>
</evidence>
<evidence type="ECO:0000256" key="6">
    <source>
        <dbReference type="RuleBase" id="RU368080"/>
    </source>
</evidence>
<protein>
    <recommendedName>
        <fullName evidence="2 6">Autophagy-related protein 17</fullName>
    </recommendedName>
</protein>
<dbReference type="OrthoDB" id="1937984at2759"/>
<gene>
    <name evidence="9" type="ORF">SISSUDRAFT_984005</name>
</gene>
<comment type="function">
    <text evidence="6">Autophagy-specific protein that functions in response to autophagy-inducing signals as a scaffold to recruit other ATG proteins to organize preautophagosomal structure (PAS) formation. Modulates the timing and magnitude of the autophagy response, such as the size of the sequestering vesicles. Plays particularly a role in pexophagy and nucleophagy.</text>
</comment>
<evidence type="ECO:0000256" key="7">
    <source>
        <dbReference type="SAM" id="MobiDB-lite"/>
    </source>
</evidence>
<organism evidence="9 10">
    <name type="scientific">Sistotremastrum suecicum HHB10207 ss-3</name>
    <dbReference type="NCBI Taxonomy" id="1314776"/>
    <lineage>
        <taxon>Eukaryota</taxon>
        <taxon>Fungi</taxon>
        <taxon>Dikarya</taxon>
        <taxon>Basidiomycota</taxon>
        <taxon>Agaricomycotina</taxon>
        <taxon>Agaricomycetes</taxon>
        <taxon>Sistotremastrales</taxon>
        <taxon>Sistotremastraceae</taxon>
        <taxon>Sistotremastrum</taxon>
    </lineage>
</organism>
<comment type="subcellular location">
    <subcellularLocation>
        <location evidence="6">Cytoplasm</location>
    </subcellularLocation>
    <subcellularLocation>
        <location evidence="6">Preautophagosomal structure membrane</location>
        <topology evidence="6">Peripheral membrane protein</topology>
    </subcellularLocation>
</comment>
<keyword evidence="4 6" id="KW-0072">Autophagy</keyword>